<evidence type="ECO:0000256" key="1">
    <source>
        <dbReference type="SAM" id="Phobius"/>
    </source>
</evidence>
<comment type="caution">
    <text evidence="2">The sequence shown here is derived from an EMBL/GenBank/DDBJ whole genome shotgun (WGS) entry which is preliminary data.</text>
</comment>
<dbReference type="EMBL" id="JACHOT010000004">
    <property type="protein sequence ID" value="MBB4651604.1"/>
    <property type="molecule type" value="Genomic_DNA"/>
</dbReference>
<protein>
    <submittedName>
        <fullName evidence="2">Membrane protein</fullName>
    </submittedName>
</protein>
<gene>
    <name evidence="2" type="ORF">GGQ99_003371</name>
</gene>
<keyword evidence="1" id="KW-1133">Transmembrane helix</keyword>
<feature type="transmembrane region" description="Helical" evidence="1">
    <location>
        <begin position="12"/>
        <end position="31"/>
    </location>
</feature>
<name>A0ABR6L474_9HYPH</name>
<accession>A0ABR6L474</accession>
<dbReference type="Proteomes" id="UP000539538">
    <property type="component" value="Unassembled WGS sequence"/>
</dbReference>
<feature type="transmembrane region" description="Helical" evidence="1">
    <location>
        <begin position="37"/>
        <end position="61"/>
    </location>
</feature>
<keyword evidence="1" id="KW-0472">Membrane</keyword>
<keyword evidence="1" id="KW-0812">Transmembrane</keyword>
<evidence type="ECO:0000313" key="3">
    <source>
        <dbReference type="Proteomes" id="UP000539538"/>
    </source>
</evidence>
<evidence type="ECO:0000313" key="2">
    <source>
        <dbReference type="EMBL" id="MBB4651604.1"/>
    </source>
</evidence>
<keyword evidence="3" id="KW-1185">Reference proteome</keyword>
<reference evidence="2 3" key="1">
    <citation type="submission" date="2020-08" db="EMBL/GenBank/DDBJ databases">
        <title>Genomic Encyclopedia of Type Strains, Phase IV (KMG-IV): sequencing the most valuable type-strain genomes for metagenomic binning, comparative biology and taxonomic classification.</title>
        <authorList>
            <person name="Goeker M."/>
        </authorList>
    </citation>
    <scope>NUCLEOTIDE SEQUENCE [LARGE SCALE GENOMIC DNA]</scope>
    <source>
        <strain evidence="2 3">DSM 7050</strain>
    </source>
</reference>
<proteinExistence type="predicted"/>
<sequence length="74" mass="8060">MISIPMLLDREVDFVTAMITSVRTVLASPVVMLGWGLVVTLAVLAACVPFFLGLLVVLPVLGHATWHLYRRAVV</sequence>
<organism evidence="2 3">
    <name type="scientific">Aminobacter niigataensis</name>
    <dbReference type="NCBI Taxonomy" id="83265"/>
    <lineage>
        <taxon>Bacteria</taxon>
        <taxon>Pseudomonadati</taxon>
        <taxon>Pseudomonadota</taxon>
        <taxon>Alphaproteobacteria</taxon>
        <taxon>Hyphomicrobiales</taxon>
        <taxon>Phyllobacteriaceae</taxon>
        <taxon>Aminobacter</taxon>
    </lineage>
</organism>